<proteinExistence type="inferred from homology"/>
<evidence type="ECO:0000313" key="8">
    <source>
        <dbReference type="EMBL" id="QGU33766.1"/>
    </source>
</evidence>
<dbReference type="InterPro" id="IPR003395">
    <property type="entry name" value="RecF/RecN/SMC_N"/>
</dbReference>
<evidence type="ECO:0000313" key="9">
    <source>
        <dbReference type="Proteomes" id="UP000426424"/>
    </source>
</evidence>
<keyword evidence="6" id="KW-0234">DNA repair</keyword>
<protein>
    <recommendedName>
        <fullName evidence="6">DNA replication and repair protein RecF</fullName>
    </recommendedName>
</protein>
<keyword evidence="2 6" id="KW-0235">DNA replication</keyword>
<dbReference type="SUPFAM" id="SSF52540">
    <property type="entry name" value="P-loop containing nucleoside triphosphate hydrolases"/>
    <property type="match status" value="1"/>
</dbReference>
<organism evidence="8 9">
    <name type="scientific">Thermochromatium tepidum ATCC 43061</name>
    <dbReference type="NCBI Taxonomy" id="316276"/>
    <lineage>
        <taxon>Bacteria</taxon>
        <taxon>Pseudomonadati</taxon>
        <taxon>Pseudomonadota</taxon>
        <taxon>Gammaproteobacteria</taxon>
        <taxon>Chromatiales</taxon>
        <taxon>Chromatiaceae</taxon>
        <taxon>Thermochromatium</taxon>
    </lineage>
</organism>
<sequence>MHGREYPDPVDLKSGSDMEHFNIVAESPSPAFQGSGPMFHVEHSGLTPDPGLRSLRIKSLRNIRQLDLAIDTRTLLLTGANGAGKTSVLEAIYLLARGRTFRGTKSGPLTTQGEPYTRVEGVYQASGYDRIRLRYVKEGATAARDIHPPLWMETGDADWRSPLQVKLIGENAQILLEGDPSLRRRFLDWNVFHVEHRFAQIHRDFTRVLMQRNAAIRSGGGQQGLWDRSFIALAESIDRRRAAFHAEWRAYFRALCDDYPFLQGADLRYRRGWPDGWELGETLASLADQELARGYTLAGPSRADFCVDWGEGRRGFSRGQAKIVVALLQLAAERVHRAHGREPVIWLLDDLEAELDRTMAERLWSAFGSTGNQVIATRVANDGDPGIFGGTESLTMFHVEHSG</sequence>
<dbReference type="Pfam" id="PF02463">
    <property type="entry name" value="SMC_N"/>
    <property type="match status" value="1"/>
</dbReference>
<reference evidence="8 9" key="1">
    <citation type="submission" date="2019-12" db="EMBL/GenBank/DDBJ databases">
        <title>The complete genome of the thermophilic, anoxygenic phototrophic gammaproteobacterium Thermochromatium tepidum.</title>
        <authorList>
            <person name="Sattley W.M."/>
            <person name="Swingley W.D."/>
            <person name="Burchell B.M."/>
            <person name="Gurbani S.A."/>
            <person name="Kujawa C.M."/>
            <person name="Nuccio D.A."/>
            <person name="Schladweiler J."/>
            <person name="Shaffer K.N."/>
            <person name="Stokes L.M."/>
            <person name="Touchman J.W."/>
            <person name="Blankenship R.E."/>
            <person name="Madigan M.T."/>
        </authorList>
    </citation>
    <scope>NUCLEOTIDE SEQUENCE [LARGE SCALE GENOMIC DNA]</scope>
    <source>
        <strain evidence="8 9">ATCC 43061</strain>
    </source>
</reference>
<feature type="domain" description="RecF/RecN/SMC N-terminal" evidence="7">
    <location>
        <begin position="52"/>
        <end position="377"/>
    </location>
</feature>
<comment type="subcellular location">
    <subcellularLocation>
        <location evidence="6">Cytoplasm</location>
    </subcellularLocation>
</comment>
<dbReference type="PANTHER" id="PTHR32182">
    <property type="entry name" value="DNA REPLICATION AND REPAIR PROTEIN RECF"/>
    <property type="match status" value="1"/>
</dbReference>
<dbReference type="InterPro" id="IPR001238">
    <property type="entry name" value="DNA-binding_RecF"/>
</dbReference>
<evidence type="ECO:0000256" key="5">
    <source>
        <dbReference type="ARBA" id="ARBA00023125"/>
    </source>
</evidence>
<dbReference type="GO" id="GO:0005524">
    <property type="term" value="F:ATP binding"/>
    <property type="evidence" value="ECO:0007669"/>
    <property type="project" value="UniProtKB-UniRule"/>
</dbReference>
<evidence type="ECO:0000256" key="2">
    <source>
        <dbReference type="ARBA" id="ARBA00022705"/>
    </source>
</evidence>
<dbReference type="Proteomes" id="UP000426424">
    <property type="component" value="Chromosome"/>
</dbReference>
<dbReference type="NCBIfam" id="TIGR00611">
    <property type="entry name" value="recf"/>
    <property type="match status" value="1"/>
</dbReference>
<feature type="binding site" evidence="6">
    <location>
        <begin position="79"/>
        <end position="86"/>
    </location>
    <ligand>
        <name>ATP</name>
        <dbReference type="ChEBI" id="CHEBI:30616"/>
    </ligand>
</feature>
<gene>
    <name evidence="6 8" type="primary">recF</name>
    <name evidence="8" type="ORF">E6P07_12755</name>
</gene>
<evidence type="ECO:0000256" key="6">
    <source>
        <dbReference type="HAMAP-Rule" id="MF_00365"/>
    </source>
</evidence>
<dbReference type="EMBL" id="CP039268">
    <property type="protein sequence ID" value="QGU33766.1"/>
    <property type="molecule type" value="Genomic_DNA"/>
</dbReference>
<keyword evidence="5 6" id="KW-0238">DNA-binding</keyword>
<dbReference type="InterPro" id="IPR042174">
    <property type="entry name" value="RecF_2"/>
</dbReference>
<dbReference type="InterPro" id="IPR027417">
    <property type="entry name" value="P-loop_NTPase"/>
</dbReference>
<keyword evidence="9" id="KW-1185">Reference proteome</keyword>
<dbReference type="GO" id="GO:0000731">
    <property type="term" value="P:DNA synthesis involved in DNA repair"/>
    <property type="evidence" value="ECO:0007669"/>
    <property type="project" value="TreeGrafter"/>
</dbReference>
<comment type="similarity">
    <text evidence="6">Belongs to the RecF family.</text>
</comment>
<dbReference type="HAMAP" id="MF_00365">
    <property type="entry name" value="RecF"/>
    <property type="match status" value="1"/>
</dbReference>
<dbReference type="KEGG" id="ttp:E6P07_12755"/>
<keyword evidence="6" id="KW-0227">DNA damage</keyword>
<evidence type="ECO:0000256" key="1">
    <source>
        <dbReference type="ARBA" id="ARBA00022490"/>
    </source>
</evidence>
<dbReference type="AlphaFoldDB" id="A0A6I6EEV9"/>
<evidence type="ECO:0000256" key="4">
    <source>
        <dbReference type="ARBA" id="ARBA00022840"/>
    </source>
</evidence>
<dbReference type="Gene3D" id="1.20.1050.90">
    <property type="entry name" value="RecF/RecN/SMC, N-terminal domain"/>
    <property type="match status" value="1"/>
</dbReference>
<accession>A0A6I6EEV9</accession>
<keyword evidence="1 6" id="KW-0963">Cytoplasm</keyword>
<name>A0A6I6EEV9_THETI</name>
<keyword evidence="3 6" id="KW-0547">Nucleotide-binding</keyword>
<evidence type="ECO:0000259" key="7">
    <source>
        <dbReference type="Pfam" id="PF02463"/>
    </source>
</evidence>
<dbReference type="GO" id="GO:0003697">
    <property type="term" value="F:single-stranded DNA binding"/>
    <property type="evidence" value="ECO:0007669"/>
    <property type="project" value="UniProtKB-UniRule"/>
</dbReference>
<dbReference type="GO" id="GO:0005737">
    <property type="term" value="C:cytoplasm"/>
    <property type="evidence" value="ECO:0007669"/>
    <property type="project" value="UniProtKB-SubCell"/>
</dbReference>
<dbReference type="GO" id="GO:0006302">
    <property type="term" value="P:double-strand break repair"/>
    <property type="evidence" value="ECO:0007669"/>
    <property type="project" value="TreeGrafter"/>
</dbReference>
<dbReference type="GO" id="GO:0009432">
    <property type="term" value="P:SOS response"/>
    <property type="evidence" value="ECO:0007669"/>
    <property type="project" value="UniProtKB-UniRule"/>
</dbReference>
<keyword evidence="6" id="KW-0742">SOS response</keyword>
<keyword evidence="4 6" id="KW-0067">ATP-binding</keyword>
<dbReference type="PANTHER" id="PTHR32182:SF0">
    <property type="entry name" value="DNA REPLICATION AND REPAIR PROTEIN RECF"/>
    <property type="match status" value="1"/>
</dbReference>
<evidence type="ECO:0000256" key="3">
    <source>
        <dbReference type="ARBA" id="ARBA00022741"/>
    </source>
</evidence>
<comment type="function">
    <text evidence="6">The RecF protein is involved in DNA metabolism; it is required for DNA replication and normal SOS inducibility. RecF binds preferentially to single-stranded, linear DNA. It also seems to bind ATP.</text>
</comment>
<dbReference type="GO" id="GO:0006260">
    <property type="term" value="P:DNA replication"/>
    <property type="evidence" value="ECO:0007669"/>
    <property type="project" value="UniProtKB-UniRule"/>
</dbReference>
<dbReference type="OrthoDB" id="9803889at2"/>
<dbReference type="Gene3D" id="3.40.50.300">
    <property type="entry name" value="P-loop containing nucleotide triphosphate hydrolases"/>
    <property type="match status" value="1"/>
</dbReference>